<dbReference type="PANTHER" id="PTHR28570:SF3">
    <property type="entry name" value="ASPARTYL AMINOPEPTIDASE"/>
    <property type="match status" value="1"/>
</dbReference>
<comment type="caution">
    <text evidence="13">The sequence shown here is derived from an EMBL/GenBank/DDBJ whole genome shotgun (WGS) entry which is preliminary data.</text>
</comment>
<evidence type="ECO:0000256" key="9">
    <source>
        <dbReference type="ARBA" id="ARBA00022833"/>
    </source>
</evidence>
<proteinExistence type="inferred from homology"/>
<dbReference type="Gene3D" id="3.40.630.10">
    <property type="entry name" value="Zn peptidases"/>
    <property type="match status" value="1"/>
</dbReference>
<evidence type="ECO:0000256" key="4">
    <source>
        <dbReference type="ARBA" id="ARBA00011965"/>
    </source>
</evidence>
<dbReference type="Gene3D" id="2.30.250.10">
    <property type="entry name" value="Aminopeptidase i, Domain 2"/>
    <property type="match status" value="1"/>
</dbReference>
<evidence type="ECO:0000313" key="13">
    <source>
        <dbReference type="EMBL" id="KAK9905851.1"/>
    </source>
</evidence>
<evidence type="ECO:0000256" key="6">
    <source>
        <dbReference type="ARBA" id="ARBA00022670"/>
    </source>
</evidence>
<accession>A0ABR2YI80</accession>
<evidence type="ECO:0000256" key="1">
    <source>
        <dbReference type="ARBA" id="ARBA00001335"/>
    </source>
</evidence>
<dbReference type="SUPFAM" id="SSF53187">
    <property type="entry name" value="Zn-dependent exopeptidases"/>
    <property type="match status" value="1"/>
</dbReference>
<dbReference type="Proteomes" id="UP001491310">
    <property type="component" value="Unassembled WGS sequence"/>
</dbReference>
<evidence type="ECO:0000256" key="10">
    <source>
        <dbReference type="ARBA" id="ARBA00023049"/>
    </source>
</evidence>
<keyword evidence="10 11" id="KW-0482">Metalloprotease</keyword>
<keyword evidence="14" id="KW-1185">Reference proteome</keyword>
<evidence type="ECO:0000256" key="5">
    <source>
        <dbReference type="ARBA" id="ARBA00022438"/>
    </source>
</evidence>
<dbReference type="InterPro" id="IPR023358">
    <property type="entry name" value="Peptidase_M18_dom2"/>
</dbReference>
<dbReference type="NCBIfam" id="NF002759">
    <property type="entry name" value="PRK02813.1"/>
    <property type="match status" value="1"/>
</dbReference>
<keyword evidence="5 11" id="KW-0031">Aminopeptidase</keyword>
<dbReference type="EC" id="3.4.11.21" evidence="4"/>
<evidence type="ECO:0000256" key="2">
    <source>
        <dbReference type="ARBA" id="ARBA00001947"/>
    </source>
</evidence>
<keyword evidence="8 11" id="KW-0378">Hydrolase</keyword>
<dbReference type="EMBL" id="JALJOT010000011">
    <property type="protein sequence ID" value="KAK9905851.1"/>
    <property type="molecule type" value="Genomic_DNA"/>
</dbReference>
<evidence type="ECO:0000256" key="11">
    <source>
        <dbReference type="RuleBase" id="RU004386"/>
    </source>
</evidence>
<evidence type="ECO:0000313" key="14">
    <source>
        <dbReference type="Proteomes" id="UP001491310"/>
    </source>
</evidence>
<dbReference type="SUPFAM" id="SSF101821">
    <property type="entry name" value="Aminopeptidase/glucanase lid domain"/>
    <property type="match status" value="1"/>
</dbReference>
<dbReference type="Pfam" id="PF02127">
    <property type="entry name" value="Peptidase_M18"/>
    <property type="match status" value="1"/>
</dbReference>
<evidence type="ECO:0000256" key="8">
    <source>
        <dbReference type="ARBA" id="ARBA00022801"/>
    </source>
</evidence>
<keyword evidence="9 11" id="KW-0862">Zinc</keyword>
<protein>
    <recommendedName>
        <fullName evidence="4">aspartyl aminopeptidase</fullName>
        <ecNumber evidence="4">3.4.11.21</ecNumber>
    </recommendedName>
</protein>
<dbReference type="InterPro" id="IPR001948">
    <property type="entry name" value="Peptidase_M18"/>
</dbReference>
<evidence type="ECO:0000256" key="3">
    <source>
        <dbReference type="ARBA" id="ARBA00008290"/>
    </source>
</evidence>
<evidence type="ECO:0000256" key="7">
    <source>
        <dbReference type="ARBA" id="ARBA00022723"/>
    </source>
</evidence>
<gene>
    <name evidence="13" type="ORF">WJX75_007577</name>
</gene>
<keyword evidence="7 11" id="KW-0479">Metal-binding</keyword>
<dbReference type="PANTHER" id="PTHR28570">
    <property type="entry name" value="ASPARTYL AMINOPEPTIDASE"/>
    <property type="match status" value="1"/>
</dbReference>
<reference evidence="13 14" key="1">
    <citation type="journal article" date="2024" name="Nat. Commun.">
        <title>Phylogenomics reveals the evolutionary origins of lichenization in chlorophyte algae.</title>
        <authorList>
            <person name="Puginier C."/>
            <person name="Libourel C."/>
            <person name="Otte J."/>
            <person name="Skaloud P."/>
            <person name="Haon M."/>
            <person name="Grisel S."/>
            <person name="Petersen M."/>
            <person name="Berrin J.G."/>
            <person name="Delaux P.M."/>
            <person name="Dal Grande F."/>
            <person name="Keller J."/>
        </authorList>
    </citation>
    <scope>NUCLEOTIDE SEQUENCE [LARGE SCALE GENOMIC DNA]</scope>
    <source>
        <strain evidence="13 14">SAG 216-7</strain>
    </source>
</reference>
<name>A0ABR2YI80_9CHLO</name>
<sequence>MAKNQPKATVDINIAKAMLDYINASWTPYHAVEEASRRLNAAGFEKLSERQSWQGLKKGGRYYFTRNASTIVAFAVGANYEAGNGFHMVGAHTDSPCLKLKPHSKGVKAGFLTVNVEPYGGGLWHTWFDRDLSVAGRVLVREQERLVQKLVKVTKPIMRIPMLAIHLYREIGEQGFKPNKQNHVVPILATAIKAAANSGSKASPGANKAEAVQGSASETEAKVALEATNAKEKEASDPHHPALLRLLASELKCSTSDIVDFELSVCDTQPGVIGGLEDEFLFVGRLDNLAMSYLSLRALIDSTFGADALNDETAIKAVALFDHEEVGSASAQGAGGPVMRDTITRVSQAFSEGAVDAPVRAIQNSFLVSADMAHALHPNYADKHEPDHKPQFHRGLVLKHNVNQRYATNAVSATLFRELAKRRGIPTQEFCVRSDMACGSTIGPILASGLGCRTVDVGAPQLSMHSIREMCALDDMSHAYNHFCAFFKDFSALDASIDVDDLPLPNIEGTITDVPCNHVH</sequence>
<evidence type="ECO:0000256" key="12">
    <source>
        <dbReference type="SAM" id="MobiDB-lite"/>
    </source>
</evidence>
<comment type="catalytic activity">
    <reaction evidence="1">
        <text>Release of an N-terminal aspartate or glutamate from a peptide, with a preference for aspartate.</text>
        <dbReference type="EC" id="3.4.11.21"/>
    </reaction>
</comment>
<dbReference type="PRINTS" id="PR00932">
    <property type="entry name" value="AMINO1PTASE"/>
</dbReference>
<keyword evidence="6 11" id="KW-0645">Protease</keyword>
<comment type="cofactor">
    <cofactor evidence="2">
        <name>Zn(2+)</name>
        <dbReference type="ChEBI" id="CHEBI:29105"/>
    </cofactor>
</comment>
<dbReference type="CDD" id="cd05658">
    <property type="entry name" value="M18_DAP"/>
    <property type="match status" value="1"/>
</dbReference>
<comment type="similarity">
    <text evidence="3 11">Belongs to the peptidase M18 family.</text>
</comment>
<organism evidence="13 14">
    <name type="scientific">Coccomyxa subellipsoidea</name>
    <dbReference type="NCBI Taxonomy" id="248742"/>
    <lineage>
        <taxon>Eukaryota</taxon>
        <taxon>Viridiplantae</taxon>
        <taxon>Chlorophyta</taxon>
        <taxon>core chlorophytes</taxon>
        <taxon>Trebouxiophyceae</taxon>
        <taxon>Trebouxiophyceae incertae sedis</taxon>
        <taxon>Coccomyxaceae</taxon>
        <taxon>Coccomyxa</taxon>
    </lineage>
</organism>
<feature type="region of interest" description="Disordered" evidence="12">
    <location>
        <begin position="198"/>
        <end position="217"/>
    </location>
</feature>